<proteinExistence type="predicted"/>
<comment type="caution">
    <text evidence="1">The sequence shown here is derived from an EMBL/GenBank/DDBJ whole genome shotgun (WGS) entry which is preliminary data.</text>
</comment>
<reference evidence="1 2" key="1">
    <citation type="submission" date="2015-05" db="EMBL/GenBank/DDBJ databases">
        <title>Evolution of Trichinella species and genotypes.</title>
        <authorList>
            <person name="Korhonen P.K."/>
            <person name="Edoardo P."/>
            <person name="Giuseppe L.R."/>
            <person name="Gasser R.B."/>
        </authorList>
    </citation>
    <scope>NUCLEOTIDE SEQUENCE [LARGE SCALE GENOMIC DNA]</scope>
    <source>
        <strain evidence="1">ISS10</strain>
    </source>
</reference>
<dbReference type="AlphaFoldDB" id="A0A0V1L7M0"/>
<evidence type="ECO:0000313" key="2">
    <source>
        <dbReference type="Proteomes" id="UP000054721"/>
    </source>
</evidence>
<evidence type="ECO:0000313" key="1">
    <source>
        <dbReference type="EMBL" id="KRZ55367.1"/>
    </source>
</evidence>
<accession>A0A0V1L7M0</accession>
<dbReference type="Proteomes" id="UP000054721">
    <property type="component" value="Unassembled WGS sequence"/>
</dbReference>
<organism evidence="1 2">
    <name type="scientific">Trichinella nativa</name>
    <dbReference type="NCBI Taxonomy" id="6335"/>
    <lineage>
        <taxon>Eukaryota</taxon>
        <taxon>Metazoa</taxon>
        <taxon>Ecdysozoa</taxon>
        <taxon>Nematoda</taxon>
        <taxon>Enoplea</taxon>
        <taxon>Dorylaimia</taxon>
        <taxon>Trichinellida</taxon>
        <taxon>Trichinellidae</taxon>
        <taxon>Trichinella</taxon>
    </lineage>
</organism>
<name>A0A0V1L7M0_9BILA</name>
<sequence>MPDDTASLRWAKLNPKAEQGRSQPTFLDGSVVGMQRTTVSISDSSLASVNFTELRPNSQTSGLMTTICELRRLCKSSLNVGCAWKTLCFGFRLYITWSNRAFRENSK</sequence>
<dbReference type="OrthoDB" id="10261212at2759"/>
<keyword evidence="2" id="KW-1185">Reference proteome</keyword>
<gene>
    <name evidence="1" type="ORF">T02_12722</name>
</gene>
<dbReference type="EMBL" id="JYDW01000116">
    <property type="protein sequence ID" value="KRZ55367.1"/>
    <property type="molecule type" value="Genomic_DNA"/>
</dbReference>
<protein>
    <submittedName>
        <fullName evidence="1">Protein FAM63A</fullName>
    </submittedName>
</protein>